<accession>A0ABQ9I5U6</accession>
<sequence length="327" mass="36971">MFKSVGEHSLEKLHQLSDSDAGKDFISSLGQLFDPKNVVQSDLGHNDLFKLMSKLRLLRELPSSQVVESYSAFTERICSICKEGKHIDVIVVLLSLKSEFSRFVNAAIKSLWISVKNVDCERYFSMYRCVMPDRRANMTPDNMKMMLSMVVCSRNGKDPWQPTSRHGDVQGREGEACEASKQNTSVPHSICCSALKQAAAAKRSDERVPPHQNRVEAMDGGGGTIKQLAIPPQTLLLSPPGWLQKGGCKDATLAARQQYHPRTAEAYLSKYKPVVHLFTEACQRVIPFLRVPAQRAREWRACDRRPLMWHPLMIQRWKLNCNSSWLG</sequence>
<feature type="compositionally biased region" description="Basic and acidic residues" evidence="1">
    <location>
        <begin position="202"/>
        <end position="217"/>
    </location>
</feature>
<evidence type="ECO:0000313" key="3">
    <source>
        <dbReference type="Proteomes" id="UP001159363"/>
    </source>
</evidence>
<proteinExistence type="predicted"/>
<organism evidence="2 3">
    <name type="scientific">Dryococelus australis</name>
    <dbReference type="NCBI Taxonomy" id="614101"/>
    <lineage>
        <taxon>Eukaryota</taxon>
        <taxon>Metazoa</taxon>
        <taxon>Ecdysozoa</taxon>
        <taxon>Arthropoda</taxon>
        <taxon>Hexapoda</taxon>
        <taxon>Insecta</taxon>
        <taxon>Pterygota</taxon>
        <taxon>Neoptera</taxon>
        <taxon>Polyneoptera</taxon>
        <taxon>Phasmatodea</taxon>
        <taxon>Verophasmatodea</taxon>
        <taxon>Anareolatae</taxon>
        <taxon>Phasmatidae</taxon>
        <taxon>Eurycanthinae</taxon>
        <taxon>Dryococelus</taxon>
    </lineage>
</organism>
<feature type="region of interest" description="Disordered" evidence="1">
    <location>
        <begin position="202"/>
        <end position="222"/>
    </location>
</feature>
<feature type="region of interest" description="Disordered" evidence="1">
    <location>
        <begin position="159"/>
        <end position="181"/>
    </location>
</feature>
<feature type="compositionally biased region" description="Basic and acidic residues" evidence="1">
    <location>
        <begin position="165"/>
        <end position="175"/>
    </location>
</feature>
<dbReference type="EMBL" id="JARBHB010000002">
    <property type="protein sequence ID" value="KAJ8892021.1"/>
    <property type="molecule type" value="Genomic_DNA"/>
</dbReference>
<name>A0ABQ9I5U6_9NEOP</name>
<evidence type="ECO:0000313" key="2">
    <source>
        <dbReference type="EMBL" id="KAJ8892021.1"/>
    </source>
</evidence>
<evidence type="ECO:0008006" key="4">
    <source>
        <dbReference type="Google" id="ProtNLM"/>
    </source>
</evidence>
<comment type="caution">
    <text evidence="2">The sequence shown here is derived from an EMBL/GenBank/DDBJ whole genome shotgun (WGS) entry which is preliminary data.</text>
</comment>
<reference evidence="2 3" key="1">
    <citation type="submission" date="2023-02" db="EMBL/GenBank/DDBJ databases">
        <title>LHISI_Scaffold_Assembly.</title>
        <authorList>
            <person name="Stuart O.P."/>
            <person name="Cleave R."/>
            <person name="Magrath M.J.L."/>
            <person name="Mikheyev A.S."/>
        </authorList>
    </citation>
    <scope>NUCLEOTIDE SEQUENCE [LARGE SCALE GENOMIC DNA]</scope>
    <source>
        <strain evidence="2">Daus_M_001</strain>
        <tissue evidence="2">Leg muscle</tissue>
    </source>
</reference>
<gene>
    <name evidence="2" type="ORF">PR048_004586</name>
</gene>
<keyword evidence="3" id="KW-1185">Reference proteome</keyword>
<evidence type="ECO:0000256" key="1">
    <source>
        <dbReference type="SAM" id="MobiDB-lite"/>
    </source>
</evidence>
<dbReference type="Proteomes" id="UP001159363">
    <property type="component" value="Chromosome 2"/>
</dbReference>
<protein>
    <recommendedName>
        <fullName evidence="4">HAT C-terminal dimerisation domain-containing protein</fullName>
    </recommendedName>
</protein>